<keyword evidence="3" id="KW-0808">Transferase</keyword>
<comment type="similarity">
    <text evidence="2">In the N-terminal section; belongs to the N-acetylglucosamine-1-phosphate uridyltransferase family.</text>
</comment>
<comment type="caution">
    <text evidence="6">The sequence shown here is derived from an EMBL/GenBank/DDBJ whole genome shotgun (WGS) entry which is preliminary data.</text>
</comment>
<dbReference type="PANTHER" id="PTHR43584">
    <property type="entry name" value="NUCLEOTIDYL TRANSFERASE"/>
    <property type="match status" value="1"/>
</dbReference>
<dbReference type="CDD" id="cd05636">
    <property type="entry name" value="LbH_G1P_TT_C_like"/>
    <property type="match status" value="1"/>
</dbReference>
<accession>A0A5R8KLX6</accession>
<dbReference type="PANTHER" id="PTHR43584:SF8">
    <property type="entry name" value="N-ACETYLMURAMATE ALPHA-1-PHOSPHATE URIDYLYLTRANSFERASE"/>
    <property type="match status" value="1"/>
</dbReference>
<reference evidence="6 7" key="1">
    <citation type="submission" date="2019-05" db="EMBL/GenBank/DDBJ databases">
        <title>Verrucobacter flavum gen. nov., sp. nov. a new member of the family Verrucomicrobiaceae.</title>
        <authorList>
            <person name="Szuroczki S."/>
            <person name="Abbaszade G."/>
            <person name="Szabo A."/>
            <person name="Felfoldi T."/>
            <person name="Schumann P."/>
            <person name="Boka K."/>
            <person name="Keki Z."/>
            <person name="Toumi M."/>
            <person name="Toth E."/>
        </authorList>
    </citation>
    <scope>NUCLEOTIDE SEQUENCE [LARGE SCALE GENOMIC DNA]</scope>
    <source>
        <strain evidence="6 7">MG-N-17</strain>
    </source>
</reference>
<sequence>MKPSDYLDFSHTRHAALFVEGEPVWSVLAKIGDYLKENLQPAILGEVSEKATVGPDVFIGEGTVVEPGAVIKGPAWIGKNCVVRSGAYVRENVITGDGCTLGNSCEFKNCVLFDNAEVPHFNYVGDAILGYKAHLGAGVILSNVRLDRGEVVLQIDGERVGTGLKKFSAVIGDHAEIGCNSVISPGSLIGPHCIVYPCVSFSGVLPASSILKLRQEHVIVPRRSA</sequence>
<organism evidence="6 7">
    <name type="scientific">Phragmitibacter flavus</name>
    <dbReference type="NCBI Taxonomy" id="2576071"/>
    <lineage>
        <taxon>Bacteria</taxon>
        <taxon>Pseudomonadati</taxon>
        <taxon>Verrucomicrobiota</taxon>
        <taxon>Verrucomicrobiia</taxon>
        <taxon>Verrucomicrobiales</taxon>
        <taxon>Verrucomicrobiaceae</taxon>
        <taxon>Phragmitibacter</taxon>
    </lineage>
</organism>
<dbReference type="Gene3D" id="2.160.10.10">
    <property type="entry name" value="Hexapeptide repeat proteins"/>
    <property type="match status" value="1"/>
</dbReference>
<comment type="similarity">
    <text evidence="1">In the C-terminal section; belongs to the transferase hexapeptide repeat family.</text>
</comment>
<evidence type="ECO:0000256" key="1">
    <source>
        <dbReference type="ARBA" id="ARBA00007707"/>
    </source>
</evidence>
<dbReference type="Proteomes" id="UP000306196">
    <property type="component" value="Unassembled WGS sequence"/>
</dbReference>
<evidence type="ECO:0000259" key="5">
    <source>
        <dbReference type="Pfam" id="PF25087"/>
    </source>
</evidence>
<dbReference type="InterPro" id="IPR056729">
    <property type="entry name" value="GMPPB_C"/>
</dbReference>
<dbReference type="SUPFAM" id="SSF51161">
    <property type="entry name" value="Trimeric LpxA-like enzymes"/>
    <property type="match status" value="1"/>
</dbReference>
<dbReference type="Pfam" id="PF00132">
    <property type="entry name" value="Hexapep"/>
    <property type="match status" value="1"/>
</dbReference>
<keyword evidence="7" id="KW-1185">Reference proteome</keyword>
<dbReference type="InterPro" id="IPR011004">
    <property type="entry name" value="Trimer_LpxA-like_sf"/>
</dbReference>
<evidence type="ECO:0000313" key="7">
    <source>
        <dbReference type="Proteomes" id="UP000306196"/>
    </source>
</evidence>
<keyword evidence="4" id="KW-0012">Acyltransferase</keyword>
<gene>
    <name evidence="6" type="ORF">FEM03_01635</name>
</gene>
<evidence type="ECO:0000256" key="3">
    <source>
        <dbReference type="ARBA" id="ARBA00022679"/>
    </source>
</evidence>
<protein>
    <submittedName>
        <fullName evidence="6">UDP-N-acetylglucosamine diphosphorylase</fullName>
    </submittedName>
</protein>
<feature type="domain" description="Mannose-1-phosphate guanyltransferase C-terminal" evidence="5">
    <location>
        <begin position="71"/>
        <end position="144"/>
    </location>
</feature>
<dbReference type="InterPro" id="IPR050065">
    <property type="entry name" value="GlmU-like"/>
</dbReference>
<dbReference type="Pfam" id="PF25087">
    <property type="entry name" value="GMPPB_C"/>
    <property type="match status" value="1"/>
</dbReference>
<dbReference type="OrthoDB" id="9779868at2"/>
<dbReference type="EMBL" id="VAUV01000001">
    <property type="protein sequence ID" value="TLD72799.1"/>
    <property type="molecule type" value="Genomic_DNA"/>
</dbReference>
<name>A0A5R8KLX6_9BACT</name>
<dbReference type="RefSeq" id="WP_138084422.1">
    <property type="nucleotide sequence ID" value="NZ_VAUV01000001.1"/>
</dbReference>
<dbReference type="GO" id="GO:0016779">
    <property type="term" value="F:nucleotidyltransferase activity"/>
    <property type="evidence" value="ECO:0007669"/>
    <property type="project" value="UniProtKB-ARBA"/>
</dbReference>
<dbReference type="AlphaFoldDB" id="A0A5R8KLX6"/>
<evidence type="ECO:0000256" key="2">
    <source>
        <dbReference type="ARBA" id="ARBA00007947"/>
    </source>
</evidence>
<evidence type="ECO:0000313" key="6">
    <source>
        <dbReference type="EMBL" id="TLD72799.1"/>
    </source>
</evidence>
<dbReference type="InterPro" id="IPR001451">
    <property type="entry name" value="Hexapep"/>
</dbReference>
<evidence type="ECO:0000256" key="4">
    <source>
        <dbReference type="ARBA" id="ARBA00023315"/>
    </source>
</evidence>
<proteinExistence type="inferred from homology"/>
<dbReference type="GO" id="GO:0016746">
    <property type="term" value="F:acyltransferase activity"/>
    <property type="evidence" value="ECO:0007669"/>
    <property type="project" value="UniProtKB-KW"/>
</dbReference>